<feature type="compositionally biased region" description="Polar residues" evidence="10">
    <location>
        <begin position="537"/>
        <end position="546"/>
    </location>
</feature>
<evidence type="ECO:0000256" key="8">
    <source>
        <dbReference type="PIRSR" id="PIRSR630616-3"/>
    </source>
</evidence>
<dbReference type="Pfam" id="PF00069">
    <property type="entry name" value="Pkinase"/>
    <property type="match status" value="1"/>
</dbReference>
<dbReference type="Proteomes" id="UP000604046">
    <property type="component" value="Unassembled WGS sequence"/>
</dbReference>
<dbReference type="InterPro" id="IPR000719">
    <property type="entry name" value="Prot_kinase_dom"/>
</dbReference>
<sequence length="813" mass="90185">MATLRLGAGQPGQPGHPGQPQRQYVAARGPYPQPVMQHALLEHQQLYLPLLPQASQAGVSTMRNRRASAGPEVHQRPAALLREHERKVLVRRQPLQELRRHPAQMEPRNFPQPLPSAWRADYELWPGCEKLGGGAFAEVFLVRHRLSHRGFAVKMMNRPNFKNRGIECQVDSEIEAMRHAATLSRDMQDAETFVLRLLDVKEEGDYVYLLLEFCEQGDLLQKQGRLSERELKVLARQLMLGLQAVHQLGYIHRDIKPDNLLCTADGRLRIADFGWCCLQRDSPTSLAGTLLYMAPEVLSNAPQTVQADLWSAGATLYQMMTGKTLLQTNVEPGITKLSERDPHQATALRQQWLLEEIHQICPPSKESKPSHVSAVAWDLLRKMLAKDPAERVSIEQALDHEWLRLGQKDVRARMAAEQESSEGNSVLTSPLPSRRKDARSPQKDDKACGVEGSNGSTQDVMDVMPTPSKPRSSKPTMAYTPPVSPEVTPERTRQDPEEKENSRDPEVSPEHKMRLQSLQLKVENKWTSPKDHLSEKSAGSQTSKLESPSRGYDMKPHRKTIASQMPRWELKRWLENMPWSQLGEGHPNQIEQQTSVSKGQAQLFGVPEEGDSEPQSGGSSSVKVPLGQALPRSPFAETGDLLTTSAPASRFNLRGLATGIAGPRDTDKALELLTPRMEKPQVGSHPVGVNAPMPVPVPPMPMPGNARTGAKVHAAFCLSPPHLNRYQQGSPLRPRVFHAPAAARPAAPVQNAQVLTQTRPLPNQIAYAPGNGAALPLSTVWSCQSPPRLRGPVIQIAHWPQPVPDARMQSAMQ</sequence>
<feature type="region of interest" description="Disordered" evidence="10">
    <location>
        <begin position="605"/>
        <end position="624"/>
    </location>
</feature>
<feature type="active site" description="Proton acceptor" evidence="6">
    <location>
        <position position="254"/>
    </location>
</feature>
<dbReference type="InterPro" id="IPR008271">
    <property type="entry name" value="Ser/Thr_kinase_AS"/>
</dbReference>
<evidence type="ECO:0000256" key="7">
    <source>
        <dbReference type="PIRSR" id="PIRSR630616-2"/>
    </source>
</evidence>
<keyword evidence="4" id="KW-0418">Kinase</keyword>
<dbReference type="InterPro" id="IPR011009">
    <property type="entry name" value="Kinase-like_dom_sf"/>
</dbReference>
<keyword evidence="1" id="KW-0723">Serine/threonine-protein kinase</keyword>
<feature type="region of interest" description="Disordered" evidence="10">
    <location>
        <begin position="1"/>
        <end position="23"/>
    </location>
</feature>
<evidence type="ECO:0000256" key="6">
    <source>
        <dbReference type="PIRSR" id="PIRSR630616-1"/>
    </source>
</evidence>
<feature type="binding site" evidence="7">
    <location>
        <position position="272"/>
    </location>
    <ligand>
        <name>ATP</name>
        <dbReference type="ChEBI" id="CHEBI:30616"/>
    </ligand>
</feature>
<protein>
    <submittedName>
        <fullName evidence="12">ATG1A protein</fullName>
    </submittedName>
</protein>
<evidence type="ECO:0000313" key="12">
    <source>
        <dbReference type="EMBL" id="CAE7611972.1"/>
    </source>
</evidence>
<keyword evidence="13" id="KW-1185">Reference proteome</keyword>
<evidence type="ECO:0000256" key="9">
    <source>
        <dbReference type="PROSITE-ProRule" id="PRU10141"/>
    </source>
</evidence>
<feature type="cross-link" description="Glycyl lysine isopeptide (Lys-Gly) (interchain with G-Cter in SUMO2)" evidence="8">
    <location>
        <position position="256"/>
    </location>
</feature>
<feature type="compositionally biased region" description="Low complexity" evidence="10">
    <location>
        <begin position="465"/>
        <end position="476"/>
    </location>
</feature>
<dbReference type="AlphaFoldDB" id="A0A812V3C5"/>
<feature type="region of interest" description="Disordered" evidence="10">
    <location>
        <begin position="525"/>
        <end position="558"/>
    </location>
</feature>
<evidence type="ECO:0000256" key="3">
    <source>
        <dbReference type="ARBA" id="ARBA00022741"/>
    </source>
</evidence>
<evidence type="ECO:0000256" key="5">
    <source>
        <dbReference type="ARBA" id="ARBA00022840"/>
    </source>
</evidence>
<dbReference type="SUPFAM" id="SSF56112">
    <property type="entry name" value="Protein kinase-like (PK-like)"/>
    <property type="match status" value="1"/>
</dbReference>
<dbReference type="SMART" id="SM00220">
    <property type="entry name" value="S_TKc"/>
    <property type="match status" value="1"/>
</dbReference>
<feature type="compositionally biased region" description="Low complexity" evidence="10">
    <location>
        <begin position="11"/>
        <end position="21"/>
    </location>
</feature>
<dbReference type="GO" id="GO:0005524">
    <property type="term" value="F:ATP binding"/>
    <property type="evidence" value="ECO:0007669"/>
    <property type="project" value="UniProtKB-UniRule"/>
</dbReference>
<evidence type="ECO:0000256" key="10">
    <source>
        <dbReference type="SAM" id="MobiDB-lite"/>
    </source>
</evidence>
<evidence type="ECO:0000256" key="4">
    <source>
        <dbReference type="ARBA" id="ARBA00022777"/>
    </source>
</evidence>
<feature type="region of interest" description="Disordered" evidence="10">
    <location>
        <begin position="414"/>
        <end position="513"/>
    </location>
</feature>
<gene>
    <name evidence="12" type="primary">ATG1A</name>
    <name evidence="12" type="ORF">SNAT2548_LOCUS34788</name>
</gene>
<evidence type="ECO:0000259" key="11">
    <source>
        <dbReference type="PROSITE" id="PS50011"/>
    </source>
</evidence>
<feature type="compositionally biased region" description="Basic and acidic residues" evidence="10">
    <location>
        <begin position="434"/>
        <end position="448"/>
    </location>
</feature>
<reference evidence="12" key="1">
    <citation type="submission" date="2021-02" db="EMBL/GenBank/DDBJ databases">
        <authorList>
            <person name="Dougan E. K."/>
            <person name="Rhodes N."/>
            <person name="Thang M."/>
            <person name="Chan C."/>
        </authorList>
    </citation>
    <scope>NUCLEOTIDE SEQUENCE</scope>
</reference>
<keyword evidence="2" id="KW-0808">Transferase</keyword>
<evidence type="ECO:0000256" key="2">
    <source>
        <dbReference type="ARBA" id="ARBA00022679"/>
    </source>
</evidence>
<keyword evidence="5 7" id="KW-0067">ATP-binding</keyword>
<accession>A0A812V3C5</accession>
<dbReference type="InterPro" id="IPR030616">
    <property type="entry name" value="Aur-like"/>
</dbReference>
<name>A0A812V3C5_9DINO</name>
<dbReference type="PANTHER" id="PTHR24350">
    <property type="entry name" value="SERINE/THREONINE-PROTEIN KINASE IAL-RELATED"/>
    <property type="match status" value="1"/>
</dbReference>
<feature type="compositionally biased region" description="Polar residues" evidence="10">
    <location>
        <begin position="613"/>
        <end position="622"/>
    </location>
</feature>
<evidence type="ECO:0000256" key="1">
    <source>
        <dbReference type="ARBA" id="ARBA00022527"/>
    </source>
</evidence>
<comment type="caution">
    <text evidence="12">The sequence shown here is derived from an EMBL/GenBank/DDBJ whole genome shotgun (WGS) entry which is preliminary data.</text>
</comment>
<feature type="domain" description="Protein kinase" evidence="11">
    <location>
        <begin position="125"/>
        <end position="403"/>
    </location>
</feature>
<dbReference type="Gene3D" id="3.30.200.20">
    <property type="entry name" value="Phosphorylase Kinase, domain 1"/>
    <property type="match status" value="1"/>
</dbReference>
<dbReference type="GO" id="GO:0004674">
    <property type="term" value="F:protein serine/threonine kinase activity"/>
    <property type="evidence" value="ECO:0007669"/>
    <property type="project" value="UniProtKB-KW"/>
</dbReference>
<dbReference type="EMBL" id="CAJNDS010002830">
    <property type="protein sequence ID" value="CAE7611972.1"/>
    <property type="molecule type" value="Genomic_DNA"/>
</dbReference>
<feature type="compositionally biased region" description="Basic and acidic residues" evidence="10">
    <location>
        <begin position="488"/>
        <end position="513"/>
    </location>
</feature>
<feature type="compositionally biased region" description="Polar residues" evidence="10">
    <location>
        <begin position="421"/>
        <end position="431"/>
    </location>
</feature>
<organism evidence="12 13">
    <name type="scientific">Symbiodinium natans</name>
    <dbReference type="NCBI Taxonomy" id="878477"/>
    <lineage>
        <taxon>Eukaryota</taxon>
        <taxon>Sar</taxon>
        <taxon>Alveolata</taxon>
        <taxon>Dinophyceae</taxon>
        <taxon>Suessiales</taxon>
        <taxon>Symbiodiniaceae</taxon>
        <taxon>Symbiodinium</taxon>
    </lineage>
</organism>
<dbReference type="PROSITE" id="PS00107">
    <property type="entry name" value="PROTEIN_KINASE_ATP"/>
    <property type="match status" value="1"/>
</dbReference>
<evidence type="ECO:0000313" key="13">
    <source>
        <dbReference type="Proteomes" id="UP000604046"/>
    </source>
</evidence>
<keyword evidence="3 7" id="KW-0547">Nucleotide-binding</keyword>
<dbReference type="PROSITE" id="PS00108">
    <property type="entry name" value="PROTEIN_KINASE_ST"/>
    <property type="match status" value="1"/>
</dbReference>
<dbReference type="Gene3D" id="1.10.510.10">
    <property type="entry name" value="Transferase(Phosphotransferase) domain 1"/>
    <property type="match status" value="1"/>
</dbReference>
<feature type="binding site" evidence="7 9">
    <location>
        <position position="154"/>
    </location>
    <ligand>
        <name>ATP</name>
        <dbReference type="ChEBI" id="CHEBI:30616"/>
    </ligand>
</feature>
<dbReference type="OrthoDB" id="420654at2759"/>
<dbReference type="InterPro" id="IPR017441">
    <property type="entry name" value="Protein_kinase_ATP_BS"/>
</dbReference>
<dbReference type="PROSITE" id="PS50011">
    <property type="entry name" value="PROTEIN_KINASE_DOM"/>
    <property type="match status" value="1"/>
</dbReference>
<proteinExistence type="predicted"/>
<feature type="compositionally biased region" description="Basic and acidic residues" evidence="10">
    <location>
        <begin position="525"/>
        <end position="535"/>
    </location>
</feature>